<keyword evidence="3" id="KW-1185">Reference proteome</keyword>
<sequence length="175" mass="19934">MRSVPMEAESKQAGRPIFKDVPYLRITFPSDRTKTWDQPVKMEGSNGAPSDIERFPRQWEKFKREEEQVPDGTPLTEFPALGRSRVLELKAMNIHTVEQYAQIPDGNIASLGLGARKEQQICRAYLDRAVNLAQVTRLENENEMLKADMEMLQQQMKDLARSVQQDSKNKAKGAA</sequence>
<feature type="coiled-coil region" evidence="1">
    <location>
        <begin position="135"/>
        <end position="169"/>
    </location>
</feature>
<proteinExistence type="predicted"/>
<accession>A0ABP0V712</accession>
<dbReference type="EMBL" id="CAXAQS010000052">
    <property type="protein sequence ID" value="CAK9249811.1"/>
    <property type="molecule type" value="Genomic_DNA"/>
</dbReference>
<name>A0ABP0V712_9BRYO</name>
<protein>
    <submittedName>
        <fullName evidence="2">Uncharacterized protein</fullName>
    </submittedName>
</protein>
<dbReference type="Proteomes" id="UP001497444">
    <property type="component" value="Unassembled WGS sequence"/>
</dbReference>
<organism evidence="2 3">
    <name type="scientific">Sphagnum jensenii</name>
    <dbReference type="NCBI Taxonomy" id="128206"/>
    <lineage>
        <taxon>Eukaryota</taxon>
        <taxon>Viridiplantae</taxon>
        <taxon>Streptophyta</taxon>
        <taxon>Embryophyta</taxon>
        <taxon>Bryophyta</taxon>
        <taxon>Sphagnophytina</taxon>
        <taxon>Sphagnopsida</taxon>
        <taxon>Sphagnales</taxon>
        <taxon>Sphagnaceae</taxon>
        <taxon>Sphagnum</taxon>
    </lineage>
</organism>
<gene>
    <name evidence="2" type="ORF">CSSPJE1EN1_LOCUS25189</name>
</gene>
<reference evidence="2" key="1">
    <citation type="submission" date="2024-02" db="EMBL/GenBank/DDBJ databases">
        <authorList>
            <consortium name="ELIXIR-Norway"/>
            <consortium name="Elixir Norway"/>
        </authorList>
    </citation>
    <scope>NUCLEOTIDE SEQUENCE</scope>
</reference>
<evidence type="ECO:0000313" key="2">
    <source>
        <dbReference type="EMBL" id="CAK9249811.1"/>
    </source>
</evidence>
<evidence type="ECO:0000256" key="1">
    <source>
        <dbReference type="SAM" id="Coils"/>
    </source>
</evidence>
<comment type="caution">
    <text evidence="2">The sequence shown here is derived from an EMBL/GenBank/DDBJ whole genome shotgun (WGS) entry which is preliminary data.</text>
</comment>
<evidence type="ECO:0000313" key="3">
    <source>
        <dbReference type="Proteomes" id="UP001497444"/>
    </source>
</evidence>
<keyword evidence="1" id="KW-0175">Coiled coil</keyword>